<feature type="signal peptide" evidence="1">
    <location>
        <begin position="1"/>
        <end position="22"/>
    </location>
</feature>
<name>A0AAE9D1Y8_CAEBR</name>
<dbReference type="Proteomes" id="UP000827892">
    <property type="component" value="Chromosome V"/>
</dbReference>
<protein>
    <submittedName>
        <fullName evidence="2">Uncharacterized protein</fullName>
    </submittedName>
</protein>
<dbReference type="AlphaFoldDB" id="A0AAE9D1Y8"/>
<sequence>MRFSTKIAALLVLFALIQPIHGIVTMKVVLGGPNDSCAKYTKKGHEFLKITHGRIMQQTGGVIVGNMLCTPKTFDEAKLTYTMVCDGVSIPGMGYLFMLAVTARKQMLSGPIDYHYNEKMMGLVENKFLDAENLKNQQFDHEQHLFIKAVEIEGIRKSEYFLYEDCGSVKMRGLIADHGLYFMLGPDDKKNEPKNHLSRMYYEPYGINEHMVMN</sequence>
<proteinExistence type="predicted"/>
<evidence type="ECO:0000313" key="3">
    <source>
        <dbReference type="Proteomes" id="UP000827892"/>
    </source>
</evidence>
<gene>
    <name evidence="2" type="ORF">L3Y34_009810</name>
</gene>
<reference evidence="2 3" key="1">
    <citation type="submission" date="2022-02" db="EMBL/GenBank/DDBJ databases">
        <title>Chromosome-level reference genomes for two strains of Caenorhabditis briggsae: an improved platform for comparative genomics.</title>
        <authorList>
            <person name="Stevens L."/>
            <person name="Andersen E.C."/>
        </authorList>
    </citation>
    <scope>NUCLEOTIDE SEQUENCE [LARGE SCALE GENOMIC DNA]</scope>
    <source>
        <strain evidence="2">QX1410_ONT</strain>
        <tissue evidence="2">Whole-organism</tissue>
    </source>
</reference>
<keyword evidence="1" id="KW-0732">Signal</keyword>
<accession>A0AAE9D1Y8</accession>
<feature type="chain" id="PRO_5041919303" evidence="1">
    <location>
        <begin position="23"/>
        <end position="214"/>
    </location>
</feature>
<evidence type="ECO:0000256" key="1">
    <source>
        <dbReference type="SAM" id="SignalP"/>
    </source>
</evidence>
<evidence type="ECO:0000313" key="2">
    <source>
        <dbReference type="EMBL" id="ULT92298.1"/>
    </source>
</evidence>
<organism evidence="2 3">
    <name type="scientific">Caenorhabditis briggsae</name>
    <dbReference type="NCBI Taxonomy" id="6238"/>
    <lineage>
        <taxon>Eukaryota</taxon>
        <taxon>Metazoa</taxon>
        <taxon>Ecdysozoa</taxon>
        <taxon>Nematoda</taxon>
        <taxon>Chromadorea</taxon>
        <taxon>Rhabditida</taxon>
        <taxon>Rhabditina</taxon>
        <taxon>Rhabditomorpha</taxon>
        <taxon>Rhabditoidea</taxon>
        <taxon>Rhabditidae</taxon>
        <taxon>Peloderinae</taxon>
        <taxon>Caenorhabditis</taxon>
    </lineage>
</organism>
<dbReference type="EMBL" id="CP090895">
    <property type="protein sequence ID" value="ULT92298.1"/>
    <property type="molecule type" value="Genomic_DNA"/>
</dbReference>